<sequence length="131" mass="15281">MNTASGHAEVLSKVMAWSYPSNVKNRGSSCVEVILRYCLGLSQVMLMSCPGLALILPRSRQDFVEVMPRSGSTKFKVRKNIPEDPIWFNRINRDHRMWIAVFIFSRMKENFRTKKKFTEQFLILKYQRCSG</sequence>
<proteinExistence type="predicted"/>
<evidence type="ECO:0000313" key="2">
    <source>
        <dbReference type="Proteomes" id="UP000005237"/>
    </source>
</evidence>
<dbReference type="AlphaFoldDB" id="A0A8R1IT14"/>
<organism evidence="1 2">
    <name type="scientific">Caenorhabditis japonica</name>
    <dbReference type="NCBI Taxonomy" id="281687"/>
    <lineage>
        <taxon>Eukaryota</taxon>
        <taxon>Metazoa</taxon>
        <taxon>Ecdysozoa</taxon>
        <taxon>Nematoda</taxon>
        <taxon>Chromadorea</taxon>
        <taxon>Rhabditida</taxon>
        <taxon>Rhabditina</taxon>
        <taxon>Rhabditomorpha</taxon>
        <taxon>Rhabditoidea</taxon>
        <taxon>Rhabditidae</taxon>
        <taxon>Peloderinae</taxon>
        <taxon>Caenorhabditis</taxon>
    </lineage>
</organism>
<dbReference type="EnsemblMetazoa" id="CJA38258.1">
    <property type="protein sequence ID" value="CJA38258.1"/>
    <property type="gene ID" value="WBGene00214105"/>
</dbReference>
<reference evidence="1" key="2">
    <citation type="submission" date="2022-06" db="UniProtKB">
        <authorList>
            <consortium name="EnsemblMetazoa"/>
        </authorList>
    </citation>
    <scope>IDENTIFICATION</scope>
    <source>
        <strain evidence="1">DF5081</strain>
    </source>
</reference>
<evidence type="ECO:0000313" key="1">
    <source>
        <dbReference type="EnsemblMetazoa" id="CJA38258.1"/>
    </source>
</evidence>
<accession>A0A8R1IT14</accession>
<name>A0A8R1IT14_CAEJA</name>
<keyword evidence="2" id="KW-1185">Reference proteome</keyword>
<protein>
    <submittedName>
        <fullName evidence="1">Uncharacterized protein</fullName>
    </submittedName>
</protein>
<dbReference type="Proteomes" id="UP000005237">
    <property type="component" value="Unassembled WGS sequence"/>
</dbReference>
<reference evidence="2" key="1">
    <citation type="submission" date="2010-08" db="EMBL/GenBank/DDBJ databases">
        <authorList>
            <consortium name="Caenorhabditis japonica Sequencing Consortium"/>
            <person name="Wilson R.K."/>
        </authorList>
    </citation>
    <scope>NUCLEOTIDE SEQUENCE [LARGE SCALE GENOMIC DNA]</scope>
    <source>
        <strain evidence="2">DF5081</strain>
    </source>
</reference>